<evidence type="ECO:0000256" key="4">
    <source>
        <dbReference type="ARBA" id="ARBA00023204"/>
    </source>
</evidence>
<dbReference type="PANTHER" id="PTHR12135">
    <property type="entry name" value="DNA REPAIR PROTEIN XP-C / RAD4"/>
    <property type="match status" value="1"/>
</dbReference>
<proteinExistence type="inferred from homology"/>
<dbReference type="SUPFAM" id="SSF54001">
    <property type="entry name" value="Cysteine proteinases"/>
    <property type="match status" value="1"/>
</dbReference>
<dbReference type="Pfam" id="PF10404">
    <property type="entry name" value="BHD_2"/>
    <property type="match status" value="1"/>
</dbReference>
<evidence type="ECO:0000313" key="9">
    <source>
        <dbReference type="EMBL" id="KAH0553030.1"/>
    </source>
</evidence>
<dbReference type="GO" id="GO:0071942">
    <property type="term" value="C:XPC complex"/>
    <property type="evidence" value="ECO:0007669"/>
    <property type="project" value="TreeGrafter"/>
</dbReference>
<evidence type="ECO:0000256" key="2">
    <source>
        <dbReference type="ARBA" id="ARBA00009525"/>
    </source>
</evidence>
<dbReference type="GO" id="GO:0000111">
    <property type="term" value="C:nucleotide-excision repair factor 2 complex"/>
    <property type="evidence" value="ECO:0007669"/>
    <property type="project" value="TreeGrafter"/>
</dbReference>
<dbReference type="Pfam" id="PF03835">
    <property type="entry name" value="Rad4"/>
    <property type="match status" value="1"/>
</dbReference>
<reference evidence="9" key="1">
    <citation type="submission" date="2021-03" db="EMBL/GenBank/DDBJ databases">
        <title>Comparative genomics and phylogenomic investigation of the class Geoglossomycetes provide insights into ecological specialization and systematics.</title>
        <authorList>
            <person name="Melie T."/>
            <person name="Pirro S."/>
            <person name="Miller A.N."/>
            <person name="Quandt A."/>
        </authorList>
    </citation>
    <scope>NUCLEOTIDE SEQUENCE</scope>
    <source>
        <strain evidence="9">CAQ_001_2017</strain>
    </source>
</reference>
<dbReference type="AlphaFoldDB" id="A0A9P8IJX1"/>
<dbReference type="Proteomes" id="UP000750711">
    <property type="component" value="Unassembled WGS sequence"/>
</dbReference>
<dbReference type="InterPro" id="IPR036985">
    <property type="entry name" value="Transglutaminase-like_sf"/>
</dbReference>
<dbReference type="GO" id="GO:0003697">
    <property type="term" value="F:single-stranded DNA binding"/>
    <property type="evidence" value="ECO:0007669"/>
    <property type="project" value="TreeGrafter"/>
</dbReference>
<keyword evidence="4" id="KW-0234">DNA repair</keyword>
<evidence type="ECO:0000259" key="8">
    <source>
        <dbReference type="SMART" id="SM01031"/>
    </source>
</evidence>
<gene>
    <name evidence="9" type="ORF">GP486_006775</name>
</gene>
<dbReference type="InterPro" id="IPR004583">
    <property type="entry name" value="DNA_repair_Rad4"/>
</dbReference>
<dbReference type="InterPro" id="IPR018326">
    <property type="entry name" value="Rad4_beta-hairpin_dom1"/>
</dbReference>
<feature type="region of interest" description="Disordered" evidence="6">
    <location>
        <begin position="618"/>
        <end position="644"/>
    </location>
</feature>
<dbReference type="Pfam" id="PF10405">
    <property type="entry name" value="BHD_3"/>
    <property type="match status" value="1"/>
</dbReference>
<dbReference type="SMART" id="SM01030">
    <property type="entry name" value="BHD_1"/>
    <property type="match status" value="1"/>
</dbReference>
<keyword evidence="3" id="KW-0227">DNA damage</keyword>
<dbReference type="GO" id="GO:0006289">
    <property type="term" value="P:nucleotide-excision repair"/>
    <property type="evidence" value="ECO:0007669"/>
    <property type="project" value="InterPro"/>
</dbReference>
<feature type="compositionally biased region" description="Acidic residues" evidence="6">
    <location>
        <begin position="128"/>
        <end position="141"/>
    </location>
</feature>
<feature type="compositionally biased region" description="Basic and acidic residues" evidence="6">
    <location>
        <begin position="142"/>
        <end position="154"/>
    </location>
</feature>
<evidence type="ECO:0000313" key="10">
    <source>
        <dbReference type="Proteomes" id="UP000750711"/>
    </source>
</evidence>
<dbReference type="InterPro" id="IPR038765">
    <property type="entry name" value="Papain-like_cys_pep_sf"/>
</dbReference>
<feature type="region of interest" description="Disordered" evidence="6">
    <location>
        <begin position="35"/>
        <end position="167"/>
    </location>
</feature>
<dbReference type="PANTHER" id="PTHR12135:SF0">
    <property type="entry name" value="DNA REPAIR PROTEIN COMPLEMENTING XP-C CELLS"/>
    <property type="match status" value="1"/>
</dbReference>
<sequence length="705" mass="79354">MSGRGRRSAPRRPGGAAGRMDDAIPSVYRDMLAEAASSEPSRFGHEGRTIKRRRIGHARDMAEKGLVAEGSQDEPESVARPATPPDDAFGDLFVDKPTPQVAYDDFEDSEESDVDWEEVDLGNGEGNEMLEFEDEDEDNDDRGDLDLVLHDPKSSSKRSNTPKRKPITAAERKLRLEIHKMHVLCLLQHVFLRNSWCNDPEAQAALKSLLGDRTISLLNPDPGKTQFQRKTFFTEGLKEASNLWASKFKIKARGMKKAVWMDEEKLKNYRLPEDVDLIMDKSDFRDRARKLEGSRDIGTQLFCALLRSVGVTARLVCSLQPLPFNSVVATKKAARRNARHSVIYAAEDGQGQVSEGTDVVSVHVTDVISESRSGPNQGTPPQIPERARRLWQPNIGRRSHDLGVAAPSTPKGAPRIKRIRESAYPVYWVEAFNVAHQEWIPVDPLTTHSVGKPSKFEPPASETENSMSYVVAFEAAGDARDVTKRYAKAINAKTRKLRVEATKGGDRWWRKAVAFFEREYDLDRDQVEDAEFANRERQEEMPRNVQDFQNHPYYALERHLRRNEIIHPKREVGRLTTGPASKGKGAVPIYRRSDVHVVKSADGWYRIGRDIKLGEQPLKHVQPRRNKVHSLDDDEEGDPDGGAGTGLYAAFQTDVYEPPPVVCGRVPKNSYGNIDIYVPSMVPRGGSLILHENLLQPFYFLIARN</sequence>
<evidence type="ECO:0000256" key="6">
    <source>
        <dbReference type="SAM" id="MobiDB-lite"/>
    </source>
</evidence>
<feature type="region of interest" description="Disordered" evidence="6">
    <location>
        <begin position="1"/>
        <end position="23"/>
    </location>
</feature>
<feature type="compositionally biased region" description="Acidic residues" evidence="6">
    <location>
        <begin position="104"/>
        <end position="120"/>
    </location>
</feature>
<evidence type="ECO:0000259" key="7">
    <source>
        <dbReference type="SMART" id="SM01030"/>
    </source>
</evidence>
<dbReference type="GO" id="GO:0003684">
    <property type="term" value="F:damaged DNA binding"/>
    <property type="evidence" value="ECO:0007669"/>
    <property type="project" value="InterPro"/>
</dbReference>
<feature type="domain" description="Rad4 beta-hairpin" evidence="8">
    <location>
        <begin position="598"/>
        <end position="659"/>
    </location>
</feature>
<keyword evidence="5" id="KW-0539">Nucleus</keyword>
<dbReference type="InterPro" id="IPR018327">
    <property type="entry name" value="BHD_2"/>
</dbReference>
<dbReference type="InterPro" id="IPR018325">
    <property type="entry name" value="Rad4/PNGase_transGLS-fold"/>
</dbReference>
<dbReference type="Gene3D" id="2.20.20.110">
    <property type="entry name" value="Rad4, beta-hairpin domain BHD1"/>
    <property type="match status" value="1"/>
</dbReference>
<dbReference type="Gene3D" id="3.30.60.290">
    <property type="entry name" value="Rad4, beta-hairpin domain BHD2"/>
    <property type="match status" value="1"/>
</dbReference>
<comment type="subcellular location">
    <subcellularLocation>
        <location evidence="1">Nucleus</location>
    </subcellularLocation>
</comment>
<protein>
    <recommendedName>
        <fullName evidence="11">Rad4-domain-containing protein</fullName>
    </recommendedName>
</protein>
<feature type="compositionally biased region" description="Basic residues" evidence="6">
    <location>
        <begin position="1"/>
        <end position="10"/>
    </location>
</feature>
<evidence type="ECO:0008006" key="11">
    <source>
        <dbReference type="Google" id="ProtNLM"/>
    </source>
</evidence>
<accession>A0A9P8IJX1</accession>
<keyword evidence="10" id="KW-1185">Reference proteome</keyword>
<comment type="caution">
    <text evidence="9">The sequence shown here is derived from an EMBL/GenBank/DDBJ whole genome shotgun (WGS) entry which is preliminary data.</text>
</comment>
<comment type="similarity">
    <text evidence="2">Belongs to the XPC family.</text>
</comment>
<dbReference type="GO" id="GO:0005737">
    <property type="term" value="C:cytoplasm"/>
    <property type="evidence" value="ECO:0007669"/>
    <property type="project" value="TreeGrafter"/>
</dbReference>
<evidence type="ECO:0000256" key="5">
    <source>
        <dbReference type="ARBA" id="ARBA00023242"/>
    </source>
</evidence>
<dbReference type="GO" id="GO:0006298">
    <property type="term" value="P:mismatch repair"/>
    <property type="evidence" value="ECO:0007669"/>
    <property type="project" value="TreeGrafter"/>
</dbReference>
<dbReference type="InterPro" id="IPR018328">
    <property type="entry name" value="Rad4_beta-hairpin_dom3"/>
</dbReference>
<dbReference type="EMBL" id="JAGHQM010001639">
    <property type="protein sequence ID" value="KAH0553030.1"/>
    <property type="molecule type" value="Genomic_DNA"/>
</dbReference>
<dbReference type="Gene3D" id="3.90.260.10">
    <property type="entry name" value="Transglutaminase-like"/>
    <property type="match status" value="1"/>
</dbReference>
<feature type="domain" description="Rad4 beta-hairpin" evidence="7">
    <location>
        <begin position="537"/>
        <end position="596"/>
    </location>
</feature>
<organism evidence="9 10">
    <name type="scientific">Trichoglossum hirsutum</name>
    <dbReference type="NCBI Taxonomy" id="265104"/>
    <lineage>
        <taxon>Eukaryota</taxon>
        <taxon>Fungi</taxon>
        <taxon>Dikarya</taxon>
        <taxon>Ascomycota</taxon>
        <taxon>Pezizomycotina</taxon>
        <taxon>Geoglossomycetes</taxon>
        <taxon>Geoglossales</taxon>
        <taxon>Geoglossaceae</taxon>
        <taxon>Trichoglossum</taxon>
    </lineage>
</organism>
<evidence type="ECO:0000256" key="3">
    <source>
        <dbReference type="ARBA" id="ARBA00022763"/>
    </source>
</evidence>
<evidence type="ECO:0000256" key="1">
    <source>
        <dbReference type="ARBA" id="ARBA00004123"/>
    </source>
</evidence>
<name>A0A9P8IJX1_9PEZI</name>
<dbReference type="Pfam" id="PF10403">
    <property type="entry name" value="BHD_1"/>
    <property type="match status" value="1"/>
</dbReference>
<dbReference type="SMART" id="SM01031">
    <property type="entry name" value="BHD_2"/>
    <property type="match status" value="1"/>
</dbReference>